<dbReference type="AlphaFoldDB" id="X6M6W6"/>
<organism evidence="1 2">
    <name type="scientific">Reticulomyxa filosa</name>
    <dbReference type="NCBI Taxonomy" id="46433"/>
    <lineage>
        <taxon>Eukaryota</taxon>
        <taxon>Sar</taxon>
        <taxon>Rhizaria</taxon>
        <taxon>Retaria</taxon>
        <taxon>Foraminifera</taxon>
        <taxon>Monothalamids</taxon>
        <taxon>Reticulomyxidae</taxon>
        <taxon>Reticulomyxa</taxon>
    </lineage>
</organism>
<proteinExistence type="predicted"/>
<evidence type="ECO:0000313" key="2">
    <source>
        <dbReference type="Proteomes" id="UP000023152"/>
    </source>
</evidence>
<gene>
    <name evidence="1" type="ORF">RFI_28617</name>
</gene>
<protein>
    <submittedName>
        <fullName evidence="1">Uncharacterized protein</fullName>
    </submittedName>
</protein>
<accession>X6M6W6</accession>
<dbReference type="Proteomes" id="UP000023152">
    <property type="component" value="Unassembled WGS sequence"/>
</dbReference>
<reference evidence="1 2" key="1">
    <citation type="journal article" date="2013" name="Curr. Biol.">
        <title>The Genome of the Foraminiferan Reticulomyxa filosa.</title>
        <authorList>
            <person name="Glockner G."/>
            <person name="Hulsmann N."/>
            <person name="Schleicher M."/>
            <person name="Noegel A.A."/>
            <person name="Eichinger L."/>
            <person name="Gallinger C."/>
            <person name="Pawlowski J."/>
            <person name="Sierra R."/>
            <person name="Euteneuer U."/>
            <person name="Pillet L."/>
            <person name="Moustafa A."/>
            <person name="Platzer M."/>
            <person name="Groth M."/>
            <person name="Szafranski K."/>
            <person name="Schliwa M."/>
        </authorList>
    </citation>
    <scope>NUCLEOTIDE SEQUENCE [LARGE SCALE GENOMIC DNA]</scope>
</reference>
<keyword evidence="2" id="KW-1185">Reference proteome</keyword>
<sequence>MIVQVVHFHYITSEKAYLTKQKKSFSIVFVHVIVLNHIDIVQNKMIKYLIETLKQQYKVYFMYKNIKSLIKKLNIKQKKLNKENIMKITFITNTVVCKKHFNKKNVAFLVFDLYIFITYKNRQFSSKGDLFDEFIKHLYYIEGDLCDMLIASIAKRIHDLINANGNFTKCLCIYKIIFNLPLFNENTSQILKKQSFFWLYSFCKLLHYDVEKIFKLD</sequence>
<dbReference type="EMBL" id="ASPP01024709">
    <property type="protein sequence ID" value="ETO08770.1"/>
    <property type="molecule type" value="Genomic_DNA"/>
</dbReference>
<name>X6M6W6_RETFI</name>
<evidence type="ECO:0000313" key="1">
    <source>
        <dbReference type="EMBL" id="ETO08770.1"/>
    </source>
</evidence>
<comment type="caution">
    <text evidence="1">The sequence shown here is derived from an EMBL/GenBank/DDBJ whole genome shotgun (WGS) entry which is preliminary data.</text>
</comment>